<dbReference type="Proteomes" id="UP000736672">
    <property type="component" value="Unassembled WGS sequence"/>
</dbReference>
<keyword evidence="3" id="KW-1185">Reference proteome</keyword>
<feature type="region of interest" description="Disordered" evidence="1">
    <location>
        <begin position="48"/>
        <end position="77"/>
    </location>
</feature>
<evidence type="ECO:0000313" key="3">
    <source>
        <dbReference type="Proteomes" id="UP000736672"/>
    </source>
</evidence>
<evidence type="ECO:0000256" key="1">
    <source>
        <dbReference type="SAM" id="MobiDB-lite"/>
    </source>
</evidence>
<sequence length="140" mass="15116">MPVSRQSLQSRRIPQLLVVAEFLPSSALGGPSHQGKVCILQCPRERQSDASKAREKAKHVDEDSGNTELRKSNISGIPVTGAPDKHCWTAFRASAPALLSIHMHTHRKRIPESAARASSLSAVTLSFSTLSLDAAILANR</sequence>
<dbReference type="AlphaFoldDB" id="A0A9P9K2K5"/>
<feature type="compositionally biased region" description="Basic and acidic residues" evidence="1">
    <location>
        <begin position="48"/>
        <end position="62"/>
    </location>
</feature>
<gene>
    <name evidence="2" type="ORF">B0J15DRAFT_468898</name>
</gene>
<accession>A0A9P9K2K5</accession>
<dbReference type="EMBL" id="JAGTJS010000016">
    <property type="protein sequence ID" value="KAH7246822.1"/>
    <property type="molecule type" value="Genomic_DNA"/>
</dbReference>
<evidence type="ECO:0000313" key="2">
    <source>
        <dbReference type="EMBL" id="KAH7246822.1"/>
    </source>
</evidence>
<comment type="caution">
    <text evidence="2">The sequence shown here is derived from an EMBL/GenBank/DDBJ whole genome shotgun (WGS) entry which is preliminary data.</text>
</comment>
<protein>
    <submittedName>
        <fullName evidence="2">Uncharacterized protein</fullName>
    </submittedName>
</protein>
<name>A0A9P9K2K5_FUSSL</name>
<reference evidence="2" key="1">
    <citation type="journal article" date="2021" name="Nat. Commun.">
        <title>Genetic determinants of endophytism in the Arabidopsis root mycobiome.</title>
        <authorList>
            <person name="Mesny F."/>
            <person name="Miyauchi S."/>
            <person name="Thiergart T."/>
            <person name="Pickel B."/>
            <person name="Atanasova L."/>
            <person name="Karlsson M."/>
            <person name="Huettel B."/>
            <person name="Barry K.W."/>
            <person name="Haridas S."/>
            <person name="Chen C."/>
            <person name="Bauer D."/>
            <person name="Andreopoulos W."/>
            <person name="Pangilinan J."/>
            <person name="LaButti K."/>
            <person name="Riley R."/>
            <person name="Lipzen A."/>
            <person name="Clum A."/>
            <person name="Drula E."/>
            <person name="Henrissat B."/>
            <person name="Kohler A."/>
            <person name="Grigoriev I.V."/>
            <person name="Martin F.M."/>
            <person name="Hacquard S."/>
        </authorList>
    </citation>
    <scope>NUCLEOTIDE SEQUENCE</scope>
    <source>
        <strain evidence="2">FSSC 5 MPI-SDFR-AT-0091</strain>
    </source>
</reference>
<proteinExistence type="predicted"/>
<organism evidence="2 3">
    <name type="scientific">Fusarium solani</name>
    <name type="common">Filamentous fungus</name>
    <dbReference type="NCBI Taxonomy" id="169388"/>
    <lineage>
        <taxon>Eukaryota</taxon>
        <taxon>Fungi</taxon>
        <taxon>Dikarya</taxon>
        <taxon>Ascomycota</taxon>
        <taxon>Pezizomycotina</taxon>
        <taxon>Sordariomycetes</taxon>
        <taxon>Hypocreomycetidae</taxon>
        <taxon>Hypocreales</taxon>
        <taxon>Nectriaceae</taxon>
        <taxon>Fusarium</taxon>
        <taxon>Fusarium solani species complex</taxon>
    </lineage>
</organism>